<dbReference type="Gene3D" id="3.30.70.940">
    <property type="entry name" value="NusG, N-terminal domain"/>
    <property type="match status" value="1"/>
</dbReference>
<dbReference type="Proteomes" id="UP000595220">
    <property type="component" value="Chromosome"/>
</dbReference>
<evidence type="ECO:0000256" key="4">
    <source>
        <dbReference type="ARBA" id="ARBA00023163"/>
    </source>
</evidence>
<keyword evidence="12" id="KW-1185">Reference proteome</keyword>
<evidence type="ECO:0000256" key="3">
    <source>
        <dbReference type="ARBA" id="ARBA00023015"/>
    </source>
</evidence>
<dbReference type="InterPro" id="IPR043425">
    <property type="entry name" value="NusG-like"/>
</dbReference>
<dbReference type="InterPro" id="IPR008991">
    <property type="entry name" value="Translation_prot_SH3-like_sf"/>
</dbReference>
<feature type="compositionally biased region" description="Low complexity" evidence="8">
    <location>
        <begin position="44"/>
        <end position="64"/>
    </location>
</feature>
<comment type="function">
    <text evidence="5 7">Participates in transcription elongation, termination and antitermination.</text>
</comment>
<evidence type="ECO:0000313" key="12">
    <source>
        <dbReference type="Proteomes" id="UP000595220"/>
    </source>
</evidence>
<comment type="similarity">
    <text evidence="5 7">Belongs to the NusG family.</text>
</comment>
<dbReference type="HAMAP" id="MF_00948">
    <property type="entry name" value="NusG"/>
    <property type="match status" value="1"/>
</dbReference>
<dbReference type="GO" id="GO:0006353">
    <property type="term" value="P:DNA-templated transcription termination"/>
    <property type="evidence" value="ECO:0007669"/>
    <property type="project" value="UniProtKB-UniRule"/>
</dbReference>
<dbReference type="GO" id="GO:0006354">
    <property type="term" value="P:DNA-templated transcription elongation"/>
    <property type="evidence" value="ECO:0007669"/>
    <property type="project" value="UniProtKB-UniRule"/>
</dbReference>
<evidence type="ECO:0000259" key="10">
    <source>
        <dbReference type="SMART" id="SM00739"/>
    </source>
</evidence>
<dbReference type="Pfam" id="PF02357">
    <property type="entry name" value="NusG"/>
    <property type="match status" value="1"/>
</dbReference>
<dbReference type="SUPFAM" id="SSF82679">
    <property type="entry name" value="N-utilization substance G protein NusG, N-terminal domain"/>
    <property type="match status" value="1"/>
</dbReference>
<dbReference type="SUPFAM" id="SSF50104">
    <property type="entry name" value="Translation proteins SH3-like domain"/>
    <property type="match status" value="1"/>
</dbReference>
<dbReference type="InterPro" id="IPR005824">
    <property type="entry name" value="KOW"/>
</dbReference>
<dbReference type="CDD" id="cd06091">
    <property type="entry name" value="KOW_NusG"/>
    <property type="match status" value="1"/>
</dbReference>
<dbReference type="InterPro" id="IPR036735">
    <property type="entry name" value="NGN_dom_sf"/>
</dbReference>
<dbReference type="GO" id="GO:0031564">
    <property type="term" value="P:transcription antitermination"/>
    <property type="evidence" value="ECO:0007669"/>
    <property type="project" value="UniProtKB-UniRule"/>
</dbReference>
<dbReference type="GO" id="GO:0032784">
    <property type="term" value="P:regulation of DNA-templated transcription elongation"/>
    <property type="evidence" value="ECO:0007669"/>
    <property type="project" value="InterPro"/>
</dbReference>
<sequence length="268" mass="29733">MNDDKYTEDPADLAAQETAEEVPQEAVEPEGADSRDAEAVVDGQASESLAETAEQAQEASQGEASTEEEAVAELRRKLYTSPGDWYVIHTYSGHERKVKANLEQRIATQNMEDYIFAVEVPDEYVMEYRGTAKKRVRHVRIPGYAIVCMDFNEASYRVVKETPAVTGFVGDQHNPVPLSIDEVVMLLTPNVLEEAAEAAKDQPAPVQAVQTQFEVGEIVTVIDGPFETMSATIAEIMPETHKLKVLVTIFERETPLELGFDQVDKLDQ</sequence>
<evidence type="ECO:0000256" key="5">
    <source>
        <dbReference type="HAMAP-Rule" id="MF_00948"/>
    </source>
</evidence>
<gene>
    <name evidence="5 11" type="primary">nusG</name>
    <name evidence="11" type="ORF">I6H42_00430</name>
</gene>
<evidence type="ECO:0000313" key="11">
    <source>
        <dbReference type="EMBL" id="QQC43946.1"/>
    </source>
</evidence>
<feature type="domain" description="NusG-like N-terminal" evidence="9">
    <location>
        <begin position="82"/>
        <end position="190"/>
    </location>
</feature>
<dbReference type="PANTHER" id="PTHR30265:SF2">
    <property type="entry name" value="TRANSCRIPTION TERMINATION_ANTITERMINATION PROTEIN NUSG"/>
    <property type="match status" value="1"/>
</dbReference>
<feature type="domain" description="KOW" evidence="10">
    <location>
        <begin position="212"/>
        <end position="239"/>
    </location>
</feature>
<dbReference type="SMART" id="SM00738">
    <property type="entry name" value="NGN"/>
    <property type="match status" value="1"/>
</dbReference>
<organism evidence="11 12">
    <name type="scientific">Schaalia meyeri</name>
    <dbReference type="NCBI Taxonomy" id="52773"/>
    <lineage>
        <taxon>Bacteria</taxon>
        <taxon>Bacillati</taxon>
        <taxon>Actinomycetota</taxon>
        <taxon>Actinomycetes</taxon>
        <taxon>Actinomycetales</taxon>
        <taxon>Actinomycetaceae</taxon>
        <taxon>Schaalia</taxon>
    </lineage>
</organism>
<dbReference type="GO" id="GO:0005829">
    <property type="term" value="C:cytosol"/>
    <property type="evidence" value="ECO:0007669"/>
    <property type="project" value="UniProtKB-ARBA"/>
</dbReference>
<accession>A0AAQ0BWH1</accession>
<dbReference type="CDD" id="cd09891">
    <property type="entry name" value="NGN_Bact_1"/>
    <property type="match status" value="1"/>
</dbReference>
<evidence type="ECO:0000256" key="7">
    <source>
        <dbReference type="RuleBase" id="RU000538"/>
    </source>
</evidence>
<dbReference type="NCBIfam" id="TIGR00922">
    <property type="entry name" value="nusG"/>
    <property type="match status" value="1"/>
</dbReference>
<dbReference type="Gene3D" id="2.30.30.30">
    <property type="match status" value="1"/>
</dbReference>
<feature type="region of interest" description="Disordered" evidence="8">
    <location>
        <begin position="1"/>
        <end position="69"/>
    </location>
</feature>
<feature type="compositionally biased region" description="Acidic residues" evidence="8">
    <location>
        <begin position="18"/>
        <end position="31"/>
    </location>
</feature>
<evidence type="ECO:0000256" key="6">
    <source>
        <dbReference type="NCBIfam" id="TIGR00922"/>
    </source>
</evidence>
<evidence type="ECO:0000256" key="2">
    <source>
        <dbReference type="ARBA" id="ARBA00022814"/>
    </source>
</evidence>
<evidence type="ECO:0000256" key="1">
    <source>
        <dbReference type="ARBA" id="ARBA00022472"/>
    </source>
</evidence>
<keyword evidence="1 5" id="KW-0806">Transcription termination</keyword>
<dbReference type="SMART" id="SM00739">
    <property type="entry name" value="KOW"/>
    <property type="match status" value="1"/>
</dbReference>
<evidence type="ECO:0000256" key="8">
    <source>
        <dbReference type="SAM" id="MobiDB-lite"/>
    </source>
</evidence>
<dbReference type="PRINTS" id="PR00338">
    <property type="entry name" value="NUSGTNSCPFCT"/>
</dbReference>
<keyword evidence="4 5" id="KW-0804">Transcription</keyword>
<keyword evidence="2 5" id="KW-0889">Transcription antitermination</keyword>
<evidence type="ECO:0000259" key="9">
    <source>
        <dbReference type="SMART" id="SM00738"/>
    </source>
</evidence>
<dbReference type="InterPro" id="IPR047050">
    <property type="entry name" value="NGN"/>
</dbReference>
<dbReference type="FunFam" id="2.30.30.30:FF:000002">
    <property type="entry name" value="Transcription termination/antitermination factor NusG"/>
    <property type="match status" value="1"/>
</dbReference>
<reference evidence="11 12" key="1">
    <citation type="submission" date="2020-12" db="EMBL/GenBank/DDBJ databases">
        <title>FDA dAtabase for Regulatory Grade micrObial Sequences (FDA-ARGOS): Supporting development and validation of Infectious Disease Dx tests.</title>
        <authorList>
            <person name="Sproer C."/>
            <person name="Gronow S."/>
            <person name="Severitt S."/>
            <person name="Schroder I."/>
            <person name="Tallon L."/>
            <person name="Sadzewicz L."/>
            <person name="Zhao X."/>
            <person name="Boylan J."/>
            <person name="Ott S."/>
            <person name="Bowen H."/>
            <person name="Vavikolanu K."/>
            <person name="Mehta A."/>
            <person name="Aluvathingal J."/>
            <person name="Nadendla S."/>
            <person name="Lowell S."/>
            <person name="Myers T."/>
            <person name="Yan Y."/>
            <person name="Sichtig H."/>
        </authorList>
    </citation>
    <scope>NUCLEOTIDE SEQUENCE [LARGE SCALE GENOMIC DNA]</scope>
    <source>
        <strain evidence="11 12">FDAARGOS_985</strain>
    </source>
</reference>
<protein>
    <recommendedName>
        <fullName evidence="5 6">Transcription termination/antitermination protein NusG</fullName>
    </recommendedName>
</protein>
<name>A0AAQ0BWH1_9ACTO</name>
<dbReference type="PANTHER" id="PTHR30265">
    <property type="entry name" value="RHO-INTERACTING TRANSCRIPTION TERMINATION FACTOR NUSG"/>
    <property type="match status" value="1"/>
</dbReference>
<dbReference type="InterPro" id="IPR014722">
    <property type="entry name" value="Rib_uL2_dom2"/>
</dbReference>
<dbReference type="RefSeq" id="WP_074633188.1">
    <property type="nucleotide sequence ID" value="NZ_CP066065.1"/>
</dbReference>
<proteinExistence type="inferred from homology"/>
<dbReference type="EMBL" id="CP066065">
    <property type="protein sequence ID" value="QQC43946.1"/>
    <property type="molecule type" value="Genomic_DNA"/>
</dbReference>
<keyword evidence="3 5" id="KW-0805">Transcription regulation</keyword>
<dbReference type="AlphaFoldDB" id="A0AAQ0BWH1"/>
<dbReference type="InterPro" id="IPR006645">
    <property type="entry name" value="NGN-like_dom"/>
</dbReference>
<dbReference type="InterPro" id="IPR001062">
    <property type="entry name" value="Transcrpt_antiterm_NusG"/>
</dbReference>